<dbReference type="EMBL" id="CAADFS010000003">
    <property type="protein sequence ID" value="VFK38102.1"/>
    <property type="molecule type" value="Genomic_DNA"/>
</dbReference>
<proteinExistence type="predicted"/>
<protein>
    <submittedName>
        <fullName evidence="1">Uncharacterized protein</fullName>
    </submittedName>
</protein>
<accession>A0A450Y986</accession>
<gene>
    <name evidence="1" type="ORF">BECKTC1821D_GA0114238_100365</name>
</gene>
<organism evidence="1">
    <name type="scientific">Candidatus Kentrum sp. TC</name>
    <dbReference type="NCBI Taxonomy" id="2126339"/>
    <lineage>
        <taxon>Bacteria</taxon>
        <taxon>Pseudomonadati</taxon>
        <taxon>Pseudomonadota</taxon>
        <taxon>Gammaproteobacteria</taxon>
        <taxon>Candidatus Kentrum</taxon>
    </lineage>
</organism>
<name>A0A450Y986_9GAMM</name>
<sequence length="126" mass="14657">MSEHQAILETTTIRLEIRNSLPGWKRTQPSRNKRISITQPSDPLSIMRAVLCRENESDRRKEHLRVIGSRLDKRILYIELVRLDGVAGPSWICPPPPQGATFLLKITPDELRRDRTGRWVEPIVRR</sequence>
<reference evidence="1" key="1">
    <citation type="submission" date="2019-02" db="EMBL/GenBank/DDBJ databases">
        <authorList>
            <person name="Gruber-Vodicka R. H."/>
            <person name="Seah K. B. B."/>
        </authorList>
    </citation>
    <scope>NUCLEOTIDE SEQUENCE</scope>
    <source>
        <strain evidence="1">BECK_BZ123</strain>
    </source>
</reference>
<dbReference type="AlphaFoldDB" id="A0A450Y986"/>
<evidence type="ECO:0000313" key="1">
    <source>
        <dbReference type="EMBL" id="VFK38102.1"/>
    </source>
</evidence>